<dbReference type="InterPro" id="IPR007627">
    <property type="entry name" value="RNA_pol_sigma70_r2"/>
</dbReference>
<dbReference type="GO" id="GO:0006352">
    <property type="term" value="P:DNA-templated transcription initiation"/>
    <property type="evidence" value="ECO:0007669"/>
    <property type="project" value="InterPro"/>
</dbReference>
<dbReference type="GO" id="GO:0003700">
    <property type="term" value="F:DNA-binding transcription factor activity"/>
    <property type="evidence" value="ECO:0007669"/>
    <property type="project" value="InterPro"/>
</dbReference>
<evidence type="ECO:0000313" key="2">
    <source>
        <dbReference type="EMBL" id="MBL4932608.1"/>
    </source>
</evidence>
<proteinExistence type="predicted"/>
<dbReference type="RefSeq" id="WP_202767952.1">
    <property type="nucleotide sequence ID" value="NZ_JAESWA010000022.1"/>
</dbReference>
<dbReference type="NCBIfam" id="TIGR02937">
    <property type="entry name" value="sigma70-ECF"/>
    <property type="match status" value="1"/>
</dbReference>
<organism evidence="2 3">
    <name type="scientific">Clostridium paridis</name>
    <dbReference type="NCBI Taxonomy" id="2803863"/>
    <lineage>
        <taxon>Bacteria</taxon>
        <taxon>Bacillati</taxon>
        <taxon>Bacillota</taxon>
        <taxon>Clostridia</taxon>
        <taxon>Eubacteriales</taxon>
        <taxon>Clostridiaceae</taxon>
        <taxon>Clostridium</taxon>
    </lineage>
</organism>
<sequence length="190" mass="22531">MEYYLLTLVKKAKFNDMNSIEEIIGLFTPLIKNRTKSLYIKNHDEDDLMQIGRISIIKAINNYDLNRDSSFISYLKNTIDKNYFYEIRKNTKCFYETSIYHAIKHSKFCNSFFVSEENIEANFLDKELHYNLTKAITSLSNKEKELIEYVYLKNTWGGLTRYSREKALPYNEVLNLRNKTLSKLKNALTL</sequence>
<dbReference type="InterPro" id="IPR013325">
    <property type="entry name" value="RNA_pol_sigma_r2"/>
</dbReference>
<dbReference type="Proteomes" id="UP000623681">
    <property type="component" value="Unassembled WGS sequence"/>
</dbReference>
<gene>
    <name evidence="2" type="ORF">JK634_12365</name>
</gene>
<accession>A0A937K5I3</accession>
<reference evidence="2" key="1">
    <citation type="submission" date="2021-01" db="EMBL/GenBank/DDBJ databases">
        <title>Genome public.</title>
        <authorList>
            <person name="Liu C."/>
            <person name="Sun Q."/>
        </authorList>
    </citation>
    <scope>NUCLEOTIDE SEQUENCE</scope>
    <source>
        <strain evidence="2">YIM B02565</strain>
    </source>
</reference>
<dbReference type="InterPro" id="IPR014284">
    <property type="entry name" value="RNA_pol_sigma-70_dom"/>
</dbReference>
<name>A0A937K5I3_9CLOT</name>
<dbReference type="EMBL" id="JAESWA010000022">
    <property type="protein sequence ID" value="MBL4932608.1"/>
    <property type="molecule type" value="Genomic_DNA"/>
</dbReference>
<dbReference type="Gene3D" id="1.10.1740.10">
    <property type="match status" value="1"/>
</dbReference>
<dbReference type="SUPFAM" id="SSF88946">
    <property type="entry name" value="Sigma2 domain of RNA polymerase sigma factors"/>
    <property type="match status" value="1"/>
</dbReference>
<dbReference type="AlphaFoldDB" id="A0A937K5I3"/>
<evidence type="ECO:0000313" key="3">
    <source>
        <dbReference type="Proteomes" id="UP000623681"/>
    </source>
</evidence>
<protein>
    <submittedName>
        <fullName evidence="2">Sigma-70 family RNA polymerase sigma factor</fullName>
    </submittedName>
</protein>
<keyword evidence="3" id="KW-1185">Reference proteome</keyword>
<comment type="caution">
    <text evidence="2">The sequence shown here is derived from an EMBL/GenBank/DDBJ whole genome shotgun (WGS) entry which is preliminary data.</text>
</comment>
<dbReference type="Pfam" id="PF04542">
    <property type="entry name" value="Sigma70_r2"/>
    <property type="match status" value="1"/>
</dbReference>
<feature type="domain" description="RNA polymerase sigma-70 region 2" evidence="1">
    <location>
        <begin position="28"/>
        <end position="91"/>
    </location>
</feature>
<evidence type="ECO:0000259" key="1">
    <source>
        <dbReference type="Pfam" id="PF04542"/>
    </source>
</evidence>